<dbReference type="EMBL" id="ANMO01000157">
    <property type="protein sequence ID" value="EMB15756.1"/>
    <property type="molecule type" value="Genomic_DNA"/>
</dbReference>
<dbReference type="Pfam" id="PF11845">
    <property type="entry name" value="Tll0287-like"/>
    <property type="match status" value="1"/>
</dbReference>
<comment type="caution">
    <text evidence="3">The sequence shown here is derived from an EMBL/GenBank/DDBJ whole genome shotgun (WGS) entry which is preliminary data.</text>
</comment>
<protein>
    <submittedName>
        <fullName evidence="3">Signal peptide protein</fullName>
    </submittedName>
</protein>
<evidence type="ECO:0000313" key="4">
    <source>
        <dbReference type="Proteomes" id="UP000011529"/>
    </source>
</evidence>
<feature type="domain" description="Tll0287-like" evidence="2">
    <location>
        <begin position="48"/>
        <end position="166"/>
    </location>
</feature>
<dbReference type="InterPro" id="IPR021796">
    <property type="entry name" value="Tll0287-like_dom"/>
</dbReference>
<reference evidence="3" key="1">
    <citation type="submission" date="2012-11" db="EMBL/GenBank/DDBJ databases">
        <title>Permanent draft genomes of Rhodopirellula europaea strain SH398 and 6C.</title>
        <authorList>
            <person name="Richter M."/>
            <person name="Richter-Heitmann T."/>
            <person name="Frank C."/>
            <person name="Harder J."/>
            <person name="Glockner F.O."/>
        </authorList>
    </citation>
    <scope>NUCLEOTIDE SEQUENCE</scope>
    <source>
        <strain evidence="3">6C</strain>
    </source>
</reference>
<sequence length="191" mass="21238">MKHFKVLRAWAIIAMALLMTISVIADESIRTNDPENETRIAPASSVLEARARARMLHELVRGTLQIMHRDFFDEDNAHAIPSASLEDVFHEMGDSYDVKMKWLTVNTDVVNVDHDPETPFEKDAVKLLAAGKPFAEKNTADRYQFVGPIRLGSQCLKCHVKRRTSNDDRTAGLVITMPLAGKSPAAVSPAN</sequence>
<evidence type="ECO:0000256" key="1">
    <source>
        <dbReference type="SAM" id="SignalP"/>
    </source>
</evidence>
<keyword evidence="1" id="KW-0732">Signal</keyword>
<feature type="chain" id="PRO_5004020323" evidence="1">
    <location>
        <begin position="26"/>
        <end position="191"/>
    </location>
</feature>
<feature type="signal peptide" evidence="1">
    <location>
        <begin position="1"/>
        <end position="25"/>
    </location>
</feature>
<dbReference type="Proteomes" id="UP000011529">
    <property type="component" value="Unassembled WGS sequence"/>
</dbReference>
<reference evidence="3" key="2">
    <citation type="journal article" date="2013" name="Mar. Genomics">
        <title>Expression of sulfatases in Rhodopirellula baltica and the diversity of sulfatases in the genus Rhodopirellula.</title>
        <authorList>
            <person name="Wegner C.E."/>
            <person name="Richter-Heitmann T."/>
            <person name="Klindworth A."/>
            <person name="Klockow C."/>
            <person name="Richter M."/>
            <person name="Achstetter T."/>
            <person name="Glockner F.O."/>
            <person name="Harder J."/>
        </authorList>
    </citation>
    <scope>NUCLEOTIDE SEQUENCE [LARGE SCALE GENOMIC DNA]</scope>
    <source>
        <strain evidence="3">6C</strain>
    </source>
</reference>
<accession>M2A5U2</accession>
<keyword evidence="4" id="KW-1185">Reference proteome</keyword>
<evidence type="ECO:0000259" key="2">
    <source>
        <dbReference type="Pfam" id="PF11845"/>
    </source>
</evidence>
<name>M2A5U2_9BACT</name>
<gene>
    <name evidence="3" type="ORF">RE6C_03495</name>
</gene>
<organism evidence="3 4">
    <name type="scientific">Rhodopirellula europaea 6C</name>
    <dbReference type="NCBI Taxonomy" id="1263867"/>
    <lineage>
        <taxon>Bacteria</taxon>
        <taxon>Pseudomonadati</taxon>
        <taxon>Planctomycetota</taxon>
        <taxon>Planctomycetia</taxon>
        <taxon>Pirellulales</taxon>
        <taxon>Pirellulaceae</taxon>
        <taxon>Rhodopirellula</taxon>
    </lineage>
</organism>
<dbReference type="RefSeq" id="WP_008658320.1">
    <property type="nucleotide sequence ID" value="NZ_ANMO01000157.1"/>
</dbReference>
<evidence type="ECO:0000313" key="3">
    <source>
        <dbReference type="EMBL" id="EMB15756.1"/>
    </source>
</evidence>
<proteinExistence type="predicted"/>
<dbReference type="PATRIC" id="fig|1263867.3.peg.3740"/>
<dbReference type="AlphaFoldDB" id="M2A5U2"/>